<dbReference type="InterPro" id="IPR026444">
    <property type="entry name" value="Secre_tail"/>
</dbReference>
<dbReference type="CDD" id="cd14252">
    <property type="entry name" value="Dockerin_like"/>
    <property type="match status" value="1"/>
</dbReference>
<feature type="chain" id="PRO_5038605923" evidence="1">
    <location>
        <begin position="20"/>
        <end position="692"/>
    </location>
</feature>
<dbReference type="GO" id="GO:0000272">
    <property type="term" value="P:polysaccharide catabolic process"/>
    <property type="evidence" value="ECO:0007669"/>
    <property type="project" value="InterPro"/>
</dbReference>
<evidence type="ECO:0000256" key="1">
    <source>
        <dbReference type="SAM" id="SignalP"/>
    </source>
</evidence>
<sequence length="692" mass="78443">MKYLLFLIYFINISGILGAPNDFTFTCPGDITISCTDNYSDLTQYGKAYTILNGEKKWVHDCKIVYNINDCGVGTITRTWGVEDPEWHWLTCSQVITLSNANAFGYADITWPLDINIESCNPAEDLKKLARPYDKPTWKTNKCSKPIAGYTDVKFTVNEGCMKIIRTWKILDWCVYDPYKYPTRGIFSAVQVIKLITIDTSAKIICKNNLTVNATKECGGAYVQIDTAAFISACNIPYRIYNTSLYSDQKGNDASGFYPNGKTTFYYIAEYGCGTEIKCEVTIQVNNKLQPTPYCLTGVIVDLMPIDSDNNGTVDAGMVDVWASDLNKGSFHKCPKQKLRFSFSSDPNDRFRTFTCDDLGLNDIEMWVTDSLGNQDFCKTTITIQNNGAQIPDCKRKDSLITKRYQLSCILTGEWDKKRVTQIKIGATDMVNQWTSESIRSAQDEFAFIDLRNDHQYSLHIETLNSNINGLDAKDINTLEKLIAGTLTITNPYRLLAADVNHDRVVNVEDILLLKKIVAGQLAPGETYHHYYTLPLDYIFKNPLQPWDEVSQLNMTIEPHQDHFMQKNYLLVKTGDVDQFSVIKKKTKTEGISSNLLNSIFNSEATVNQLEMNLQYLPESQMIKLEIPYQVNIQNIEIYNLNGQQIYHWAVDKGALNSGSYYKTVQASTSGIYIYRISGDEFVHQGKIFIGN</sequence>
<dbReference type="NCBIfam" id="TIGR04183">
    <property type="entry name" value="Por_Secre_tail"/>
    <property type="match status" value="1"/>
</dbReference>
<dbReference type="Gene3D" id="1.10.1330.10">
    <property type="entry name" value="Dockerin domain"/>
    <property type="match status" value="1"/>
</dbReference>
<reference evidence="2 3" key="1">
    <citation type="submission" date="2020-10" db="EMBL/GenBank/DDBJ databases">
        <title>Connecting structure to function with the recovery of over 1000 high-quality activated sludge metagenome-assembled genomes encoding full-length rRNA genes using long-read sequencing.</title>
        <authorList>
            <person name="Singleton C.M."/>
            <person name="Petriglieri F."/>
            <person name="Kristensen J.M."/>
            <person name="Kirkegaard R.H."/>
            <person name="Michaelsen T.Y."/>
            <person name="Andersen M.H."/>
            <person name="Karst S.M."/>
            <person name="Dueholm M.S."/>
            <person name="Nielsen P.H."/>
            <person name="Albertsen M."/>
        </authorList>
    </citation>
    <scope>NUCLEOTIDE SEQUENCE [LARGE SCALE GENOMIC DNA]</scope>
    <source>
        <strain evidence="2">Ribe_18-Q3-R11-54_BAT3C.373</strain>
    </source>
</reference>
<organism evidence="2 3">
    <name type="scientific">Candidatus Defluviibacterium haderslevense</name>
    <dbReference type="NCBI Taxonomy" id="2981993"/>
    <lineage>
        <taxon>Bacteria</taxon>
        <taxon>Pseudomonadati</taxon>
        <taxon>Bacteroidota</taxon>
        <taxon>Saprospiria</taxon>
        <taxon>Saprospirales</taxon>
        <taxon>Saprospiraceae</taxon>
        <taxon>Candidatus Defluviibacterium</taxon>
    </lineage>
</organism>
<feature type="signal peptide" evidence="1">
    <location>
        <begin position="1"/>
        <end position="19"/>
    </location>
</feature>
<keyword evidence="1" id="KW-0732">Signal</keyword>
<dbReference type="AlphaFoldDB" id="A0A9D7SBF6"/>
<accession>A0A9D7SBF6</accession>
<dbReference type="SUPFAM" id="SSF63446">
    <property type="entry name" value="Type I dockerin domain"/>
    <property type="match status" value="1"/>
</dbReference>
<gene>
    <name evidence="2" type="ORF">IPO85_14625</name>
</gene>
<name>A0A9D7SBF6_9BACT</name>
<dbReference type="InterPro" id="IPR036439">
    <property type="entry name" value="Dockerin_dom_sf"/>
</dbReference>
<dbReference type="EMBL" id="JADKFW010000012">
    <property type="protein sequence ID" value="MBK9718718.1"/>
    <property type="molecule type" value="Genomic_DNA"/>
</dbReference>
<evidence type="ECO:0000313" key="2">
    <source>
        <dbReference type="EMBL" id="MBK9718718.1"/>
    </source>
</evidence>
<protein>
    <submittedName>
        <fullName evidence="2">T9SS type A sorting domain-containing protein</fullName>
    </submittedName>
</protein>
<evidence type="ECO:0000313" key="3">
    <source>
        <dbReference type="Proteomes" id="UP000808349"/>
    </source>
</evidence>
<dbReference type="Proteomes" id="UP000808349">
    <property type="component" value="Unassembled WGS sequence"/>
</dbReference>
<proteinExistence type="predicted"/>
<comment type="caution">
    <text evidence="2">The sequence shown here is derived from an EMBL/GenBank/DDBJ whole genome shotgun (WGS) entry which is preliminary data.</text>
</comment>